<evidence type="ECO:0000256" key="8">
    <source>
        <dbReference type="RuleBase" id="RU361168"/>
    </source>
</evidence>
<dbReference type="InterPro" id="IPR002241">
    <property type="entry name" value="Glyco_hydro_27"/>
</dbReference>
<dbReference type="InterPro" id="IPR013785">
    <property type="entry name" value="Aldolase_TIM"/>
</dbReference>
<dbReference type="InterPro" id="IPR017853">
    <property type="entry name" value="GH"/>
</dbReference>
<evidence type="ECO:0000256" key="7">
    <source>
        <dbReference type="ARBA" id="ARBA00023295"/>
    </source>
</evidence>
<accession>B6TNN5</accession>
<keyword evidence="5 8" id="KW-0378">Hydrolase</keyword>
<keyword evidence="4 9" id="KW-0732">Signal</keyword>
<dbReference type="EMBL" id="EU966600">
    <property type="protein sequence ID" value="ACG38718.1"/>
    <property type="molecule type" value="mRNA"/>
</dbReference>
<evidence type="ECO:0000256" key="3">
    <source>
        <dbReference type="ARBA" id="ARBA00012755"/>
    </source>
</evidence>
<keyword evidence="7 8" id="KW-0326">Glycosidase</keyword>
<protein>
    <recommendedName>
        <fullName evidence="3 8">Alpha-galactosidase</fullName>
        <ecNumber evidence="3 8">3.2.1.22</ecNumber>
    </recommendedName>
    <alternativeName>
        <fullName evidence="8">Melibiase</fullName>
    </alternativeName>
</protein>
<dbReference type="Gene3D" id="2.60.40.1180">
    <property type="entry name" value="Golgi alpha-mannosidase II"/>
    <property type="match status" value="1"/>
</dbReference>
<dbReference type="CAZy" id="GH27">
    <property type="family name" value="Glycoside Hydrolase Family 27"/>
</dbReference>
<evidence type="ECO:0000313" key="11">
    <source>
        <dbReference type="EMBL" id="ACG38718.1"/>
    </source>
</evidence>
<dbReference type="Gene3D" id="3.20.20.70">
    <property type="entry name" value="Aldolase class I"/>
    <property type="match status" value="1"/>
</dbReference>
<dbReference type="PANTHER" id="PTHR11452">
    <property type="entry name" value="ALPHA-GALACTOSIDASE/ALPHA-N-ACETYLGALACTOSAMINIDASE"/>
    <property type="match status" value="1"/>
</dbReference>
<dbReference type="GO" id="GO:0004557">
    <property type="term" value="F:alpha-galactosidase activity"/>
    <property type="evidence" value="ECO:0007669"/>
    <property type="project" value="UniProtKB-EC"/>
</dbReference>
<evidence type="ECO:0000256" key="1">
    <source>
        <dbReference type="ARBA" id="ARBA00001255"/>
    </source>
</evidence>
<dbReference type="AlphaFoldDB" id="B6TNN5"/>
<dbReference type="ExpressionAtlas" id="B6TNN5">
    <property type="expression patterns" value="baseline and differential"/>
</dbReference>
<evidence type="ECO:0000256" key="2">
    <source>
        <dbReference type="ARBA" id="ARBA00009743"/>
    </source>
</evidence>
<comment type="similarity">
    <text evidence="2 8">Belongs to the glycosyl hydrolase 27 family.</text>
</comment>
<organism evidence="11">
    <name type="scientific">Zea mays</name>
    <name type="common">Maize</name>
    <dbReference type="NCBI Taxonomy" id="4577"/>
    <lineage>
        <taxon>Eukaryota</taxon>
        <taxon>Viridiplantae</taxon>
        <taxon>Streptophyta</taxon>
        <taxon>Embryophyta</taxon>
        <taxon>Tracheophyta</taxon>
        <taxon>Spermatophyta</taxon>
        <taxon>Magnoliopsida</taxon>
        <taxon>Liliopsida</taxon>
        <taxon>Poales</taxon>
        <taxon>Poaceae</taxon>
        <taxon>PACMAD clade</taxon>
        <taxon>Panicoideae</taxon>
        <taxon>Andropogonodae</taxon>
        <taxon>Andropogoneae</taxon>
        <taxon>Tripsacinae</taxon>
        <taxon>Zea</taxon>
    </lineage>
</organism>
<evidence type="ECO:0000256" key="5">
    <source>
        <dbReference type="ARBA" id="ARBA00022801"/>
    </source>
</evidence>
<dbReference type="GO" id="GO:0005975">
    <property type="term" value="P:carbohydrate metabolic process"/>
    <property type="evidence" value="ECO:0007669"/>
    <property type="project" value="InterPro"/>
</dbReference>
<evidence type="ECO:0000259" key="10">
    <source>
        <dbReference type="Pfam" id="PF17801"/>
    </source>
</evidence>
<dbReference type="FunFam" id="2.60.40.1180:FF:000008">
    <property type="entry name" value="Alpha-galactosidase"/>
    <property type="match status" value="1"/>
</dbReference>
<dbReference type="FunFam" id="3.20.20.70:FF:000093">
    <property type="entry name" value="Alpha-galactosidase"/>
    <property type="match status" value="1"/>
</dbReference>
<dbReference type="CDD" id="cd14792">
    <property type="entry name" value="GH27"/>
    <property type="match status" value="1"/>
</dbReference>
<dbReference type="InterPro" id="IPR041233">
    <property type="entry name" value="Melibiase_C"/>
</dbReference>
<comment type="catalytic activity">
    <reaction evidence="1 8">
        <text>Hydrolysis of terminal, non-reducing alpha-D-galactose residues in alpha-D-galactosides, including galactose oligosaccharides, galactomannans and galactolipids.</text>
        <dbReference type="EC" id="3.2.1.22"/>
    </reaction>
</comment>
<dbReference type="InterPro" id="IPR013780">
    <property type="entry name" value="Glyco_hydro_b"/>
</dbReference>
<evidence type="ECO:0000256" key="4">
    <source>
        <dbReference type="ARBA" id="ARBA00022729"/>
    </source>
</evidence>
<dbReference type="PANTHER" id="PTHR11452:SF72">
    <property type="entry name" value="ALPHA-GALACTOSIDASE"/>
    <property type="match status" value="1"/>
</dbReference>
<sequence>MEPEIQSLCPSTTAVLLLLAACLAAAVAALDAADYARPPLPAGGGGRRVLFANGLGLTPQMGWNSWNHFQCDINEAVVRSTADALVATGLAKAGYTYVNLDDCWADSERTKEVARVLLRDLVGYMVANPKTFPSGIKALADYVHSKGLKLGIYSSAGTRTCSNRMPGSLGYEERDAKMFASWGVDYLKYDNCYRDGTPETVRFGRMSRALVNSGRPIFYSLCEWGFMEVPKWGGMYGNSWRTTGDINDTWSGMLDNIDLNDAYARYAKPGGWNDPDMLEVGNGGMAYNEYVVHFSLWAIAKAPLVIGCDVTRVSNETLGILSNAEVIAISQDRLGVQGQKVSKYGNDLEVWAGQLSGHRKAVLLLNRGATRSASITAAWPDVGIRRGVAVQARDVWKHETLPGWFTGSLTAVVGPHSCKLFVLTPVPS</sequence>
<dbReference type="SUPFAM" id="SSF51445">
    <property type="entry name" value="(Trans)glycosidases"/>
    <property type="match status" value="1"/>
</dbReference>
<feature type="chain" id="PRO_5002847971" description="Alpha-galactosidase" evidence="9">
    <location>
        <begin position="29"/>
        <end position="428"/>
    </location>
</feature>
<proteinExistence type="evidence at transcript level"/>
<evidence type="ECO:0000256" key="9">
    <source>
        <dbReference type="SAM" id="SignalP"/>
    </source>
</evidence>
<dbReference type="Pfam" id="PF16499">
    <property type="entry name" value="Melibiase_2"/>
    <property type="match status" value="1"/>
</dbReference>
<feature type="domain" description="Alpha galactosidase C-terminal" evidence="10">
    <location>
        <begin position="346"/>
        <end position="423"/>
    </location>
</feature>
<feature type="signal peptide" evidence="9">
    <location>
        <begin position="1"/>
        <end position="28"/>
    </location>
</feature>
<reference evidence="11" key="1">
    <citation type="journal article" date="2009" name="Plant Mol. Biol.">
        <title>Insights into corn genes derived from large-scale cDNA sequencing.</title>
        <authorList>
            <person name="Alexandrov N.N."/>
            <person name="Brover V.V."/>
            <person name="Freidin S."/>
            <person name="Troukhan M.E."/>
            <person name="Tatarinova T.V."/>
            <person name="Zhang H."/>
            <person name="Swaller T.J."/>
            <person name="Lu Y.P."/>
            <person name="Bouck J."/>
            <person name="Flavell R.B."/>
            <person name="Feldmann K.A."/>
        </authorList>
    </citation>
    <scope>NUCLEOTIDE SEQUENCE</scope>
</reference>
<dbReference type="PRINTS" id="PR00740">
    <property type="entry name" value="GLHYDRLASE27"/>
</dbReference>
<dbReference type="SUPFAM" id="SSF51011">
    <property type="entry name" value="Glycosyl hydrolase domain"/>
    <property type="match status" value="1"/>
</dbReference>
<dbReference type="Pfam" id="PF17801">
    <property type="entry name" value="Melibiase_C"/>
    <property type="match status" value="1"/>
</dbReference>
<name>B6TNN5_MAIZE</name>
<keyword evidence="6 8" id="KW-1015">Disulfide bond</keyword>
<dbReference type="EC" id="3.2.1.22" evidence="3 8"/>
<evidence type="ECO:0000256" key="6">
    <source>
        <dbReference type="ARBA" id="ARBA00023157"/>
    </source>
</evidence>